<reference evidence="2" key="1">
    <citation type="submission" date="2022-05" db="EMBL/GenBank/DDBJ databases">
        <title>Sphingomonas sp. strain RMG20 Genome sequencing and assembly.</title>
        <authorList>
            <person name="Kim I."/>
        </authorList>
    </citation>
    <scope>NUCLEOTIDE SEQUENCE</scope>
    <source>
        <strain evidence="2">RMG20</strain>
    </source>
</reference>
<gene>
    <name evidence="2" type="ORF">M9980_14065</name>
</gene>
<sequence>MTGGRPLRFLGGVAGGWIGLRVLLIWHETGSLPQALREAIPIATAAPSSGSPAALVAVPLPATPGARALPSAPEVRPAGVPTDAVRVELALLSLVSYGPVRYGATSQEASTPPAPDRGIPPVPFAPPPPARAAGSRLSGSAWVIARGGSGLGAGSGGSQLGGSQAGIRADYALGHGLALTGRLATPFSGIGREAAVGVAWRPAGLPVRVVVEQRIALDAGRGGPAVGISGGVSEVKLPSGFRLEGYGQAGVVFRTRSDPYADGAVRGTHPLVTIAGVDIDAGGGAWGGAQRGAARLDVGPTLGARLPVAGRTLRLALDWRERVAGDARPGSGPALSIGTDF</sequence>
<name>A0ABY4TUU0_9SPHN</name>
<evidence type="ECO:0000256" key="1">
    <source>
        <dbReference type="SAM" id="MobiDB-lite"/>
    </source>
</evidence>
<accession>A0ABY4TUU0</accession>
<protein>
    <recommendedName>
        <fullName evidence="4">Haemolysin activator HlyB C-terminal domain-containing protein</fullName>
    </recommendedName>
</protein>
<evidence type="ECO:0000313" key="2">
    <source>
        <dbReference type="EMBL" id="URW75625.1"/>
    </source>
</evidence>
<evidence type="ECO:0008006" key="4">
    <source>
        <dbReference type="Google" id="ProtNLM"/>
    </source>
</evidence>
<proteinExistence type="predicted"/>
<keyword evidence="3" id="KW-1185">Reference proteome</keyword>
<dbReference type="Proteomes" id="UP001055580">
    <property type="component" value="Chromosome"/>
</dbReference>
<dbReference type="EMBL" id="CP098401">
    <property type="protein sequence ID" value="URW75625.1"/>
    <property type="molecule type" value="Genomic_DNA"/>
</dbReference>
<feature type="compositionally biased region" description="Pro residues" evidence="1">
    <location>
        <begin position="112"/>
        <end position="130"/>
    </location>
</feature>
<dbReference type="RefSeq" id="WP_250752021.1">
    <property type="nucleotide sequence ID" value="NZ_CP098401.1"/>
</dbReference>
<organism evidence="2 3">
    <name type="scientific">Sphingomonas donggukensis</name>
    <dbReference type="NCBI Taxonomy" id="2949093"/>
    <lineage>
        <taxon>Bacteria</taxon>
        <taxon>Pseudomonadati</taxon>
        <taxon>Pseudomonadota</taxon>
        <taxon>Alphaproteobacteria</taxon>
        <taxon>Sphingomonadales</taxon>
        <taxon>Sphingomonadaceae</taxon>
        <taxon>Sphingomonas</taxon>
    </lineage>
</organism>
<feature type="region of interest" description="Disordered" evidence="1">
    <location>
        <begin position="104"/>
        <end position="133"/>
    </location>
</feature>
<evidence type="ECO:0000313" key="3">
    <source>
        <dbReference type="Proteomes" id="UP001055580"/>
    </source>
</evidence>